<evidence type="ECO:0000313" key="1">
    <source>
        <dbReference type="EMBL" id="TGX98313.1"/>
    </source>
</evidence>
<name>A0AC61QYV9_9FIRM</name>
<protein>
    <submittedName>
        <fullName evidence="1">NAD-dependent deacetylase</fullName>
    </submittedName>
</protein>
<accession>A0AC61QYV9</accession>
<gene>
    <name evidence="1" type="ORF">E5357_09510</name>
</gene>
<sequence>MREVDLLRKALFESKYTVALCCSGLLEEVGRASVRTQSRAYEIEMKYGYSPEEIFNAAFFSTRPEKFFDYYKAEILPGDMEPGESFRYLRELEQRSLIHLMITDNTCNFYSRVGCRNVIMMHGDVEDNVCINCGKRFRADYVAKSRGIPCCDECGKILRPKVVMFGEAVDNRLMTRAINEITKAEVLLVIGANLDGAFAERYVKYFDGKKLVVIDPEDAFKDRVADLAIHRPVRDVLRELLEGC</sequence>
<dbReference type="Proteomes" id="UP000307720">
    <property type="component" value="Unassembled WGS sequence"/>
</dbReference>
<proteinExistence type="predicted"/>
<comment type="caution">
    <text evidence="1">The sequence shown here is derived from an EMBL/GenBank/DDBJ whole genome shotgun (WGS) entry which is preliminary data.</text>
</comment>
<organism evidence="1 2">
    <name type="scientific">Hominisplanchenecus murintestinalis</name>
    <dbReference type="NCBI Taxonomy" id="2941517"/>
    <lineage>
        <taxon>Bacteria</taxon>
        <taxon>Bacillati</taxon>
        <taxon>Bacillota</taxon>
        <taxon>Clostridia</taxon>
        <taxon>Lachnospirales</taxon>
        <taxon>Lachnospiraceae</taxon>
        <taxon>Hominisplanchenecus</taxon>
    </lineage>
</organism>
<keyword evidence="2" id="KW-1185">Reference proteome</keyword>
<dbReference type="EMBL" id="SRZB01000019">
    <property type="protein sequence ID" value="TGX98313.1"/>
    <property type="molecule type" value="Genomic_DNA"/>
</dbReference>
<evidence type="ECO:0000313" key="2">
    <source>
        <dbReference type="Proteomes" id="UP000307720"/>
    </source>
</evidence>
<reference evidence="1" key="1">
    <citation type="submission" date="2019-04" db="EMBL/GenBank/DDBJ databases">
        <title>Microbes associate with the intestines of laboratory mice.</title>
        <authorList>
            <person name="Navarre W."/>
            <person name="Wong E."/>
            <person name="Huang K."/>
            <person name="Tropini C."/>
            <person name="Ng K."/>
            <person name="Yu B."/>
        </authorList>
    </citation>
    <scope>NUCLEOTIDE SEQUENCE</scope>
    <source>
        <strain evidence="1">NM72_1-8</strain>
    </source>
</reference>